<sequence length="93" mass="11114">MKYNIQFTNQFKKDLKLAKKQNKNLDKLFEVIDILANGGTLEAKYRDHDLTGNYKETRECHIEPDWLLIYEIRGEVLLLMHYRLGSHSELFKK</sequence>
<reference evidence="4 5" key="1">
    <citation type="submission" date="2018-03" db="EMBL/GenBank/DDBJ databases">
        <title>Lachnoclostridium SNUG30386 gen.nov., sp.nov., isolated from human faeces.</title>
        <authorList>
            <person name="Seo B."/>
            <person name="Jeon K."/>
            <person name="Ko G."/>
        </authorList>
    </citation>
    <scope>NUCLEOTIDE SEQUENCE [LARGE SCALE GENOMIC DNA]</scope>
    <source>
        <strain evidence="4 5">SNUG30386</strain>
    </source>
</reference>
<accession>A0A2T3FNQ3</accession>
<feature type="active site" description="Proton donor" evidence="3">
    <location>
        <position position="87"/>
    </location>
</feature>
<gene>
    <name evidence="4" type="ORF">C7U56_10210</name>
</gene>
<dbReference type="EMBL" id="PYLO01000003">
    <property type="protein sequence ID" value="PST36918.1"/>
    <property type="molecule type" value="Genomic_DNA"/>
</dbReference>
<dbReference type="SUPFAM" id="SSF143011">
    <property type="entry name" value="RelE-like"/>
    <property type="match status" value="1"/>
</dbReference>
<proteinExistence type="inferred from homology"/>
<evidence type="ECO:0000313" key="4">
    <source>
        <dbReference type="EMBL" id="PST36918.1"/>
    </source>
</evidence>
<dbReference type="PIRSF" id="PIRSF006156">
    <property type="entry name" value="YafQ"/>
    <property type="match status" value="1"/>
</dbReference>
<dbReference type="PANTHER" id="PTHR40588">
    <property type="entry name" value="MRNA INTERFERASE TOXIN YAFQ"/>
    <property type="match status" value="1"/>
</dbReference>
<dbReference type="InterPro" id="IPR007712">
    <property type="entry name" value="RelE/ParE_toxin"/>
</dbReference>
<dbReference type="RefSeq" id="WP_107001130.1">
    <property type="nucleotide sequence ID" value="NZ_PYLO01000003.1"/>
</dbReference>
<dbReference type="NCBIfam" id="TIGR02385">
    <property type="entry name" value="RelE_StbE"/>
    <property type="match status" value="1"/>
</dbReference>
<dbReference type="GO" id="GO:0006402">
    <property type="term" value="P:mRNA catabolic process"/>
    <property type="evidence" value="ECO:0007669"/>
    <property type="project" value="TreeGrafter"/>
</dbReference>
<evidence type="ECO:0000256" key="3">
    <source>
        <dbReference type="PIRSR" id="PIRSR006156-1"/>
    </source>
</evidence>
<dbReference type="InterPro" id="IPR035093">
    <property type="entry name" value="RelE/ParE_toxin_dom_sf"/>
</dbReference>
<name>A0A2T3FNQ3_9CLOT</name>
<evidence type="ECO:0000256" key="1">
    <source>
        <dbReference type="ARBA" id="ARBA00022649"/>
    </source>
</evidence>
<keyword evidence="1" id="KW-1277">Toxin-antitoxin system</keyword>
<keyword evidence="5" id="KW-1185">Reference proteome</keyword>
<protein>
    <submittedName>
        <fullName evidence="4">Type II toxin-antitoxin system mRNA interferase toxin, RelE/StbE family</fullName>
    </submittedName>
</protein>
<comment type="similarity">
    <text evidence="2">Belongs to the RelE toxin family. YafQ subfamily.</text>
</comment>
<dbReference type="AlphaFoldDB" id="A0A2T3FNQ3"/>
<dbReference type="Pfam" id="PF15738">
    <property type="entry name" value="YafQ_toxin"/>
    <property type="match status" value="1"/>
</dbReference>
<dbReference type="PANTHER" id="PTHR40588:SF1">
    <property type="entry name" value="MRNA INTERFERASE TOXIN YAFQ"/>
    <property type="match status" value="1"/>
</dbReference>
<organism evidence="4 5">
    <name type="scientific">Clostridium fessum</name>
    <dbReference type="NCBI Taxonomy" id="2126740"/>
    <lineage>
        <taxon>Bacteria</taxon>
        <taxon>Bacillati</taxon>
        <taxon>Bacillota</taxon>
        <taxon>Clostridia</taxon>
        <taxon>Eubacteriales</taxon>
        <taxon>Clostridiaceae</taxon>
        <taxon>Clostridium</taxon>
    </lineage>
</organism>
<dbReference type="FunFam" id="3.30.2310.20:FF:000003">
    <property type="entry name" value="Type II toxin-antitoxin system YafQ family toxin"/>
    <property type="match status" value="1"/>
</dbReference>
<dbReference type="Proteomes" id="UP000241048">
    <property type="component" value="Unassembled WGS sequence"/>
</dbReference>
<evidence type="ECO:0000256" key="2">
    <source>
        <dbReference type="ARBA" id="ARBA00061366"/>
    </source>
</evidence>
<comment type="caution">
    <text evidence="4">The sequence shown here is derived from an EMBL/GenBank/DDBJ whole genome shotgun (WGS) entry which is preliminary data.</text>
</comment>
<dbReference type="GO" id="GO:0006415">
    <property type="term" value="P:translational termination"/>
    <property type="evidence" value="ECO:0007669"/>
    <property type="project" value="TreeGrafter"/>
</dbReference>
<dbReference type="Gene3D" id="3.30.2310.20">
    <property type="entry name" value="RelE-like"/>
    <property type="match status" value="1"/>
</dbReference>
<dbReference type="GO" id="GO:0004521">
    <property type="term" value="F:RNA endonuclease activity"/>
    <property type="evidence" value="ECO:0007669"/>
    <property type="project" value="TreeGrafter"/>
</dbReference>
<dbReference type="InterPro" id="IPR004386">
    <property type="entry name" value="Toxin_YafQ-like"/>
</dbReference>
<evidence type="ECO:0000313" key="5">
    <source>
        <dbReference type="Proteomes" id="UP000241048"/>
    </source>
</evidence>